<sequence>MSDPPSPDNSVPSDLLVSIPDLEEDTQDENQKSHDHIDTDELNRLQSLSQSQSLSVPSWNAEVGQNAESGLTGSVSTLSLGSALMAPPDPYLQAHDPADPPSRGRHLGPTTDFVSFLPDSEATQRALTSGGIPESVLRRARESEGTDQPSSSAVLRAAREIGRENRRGRGVSYINQSPSDEGGSSRGRGLQVPGTSDASNAPYTASRSPPPPRLMLTPPVPRRSRSASNSSHGSRVPSPLSRQILPDDIDIDTEGDDVDVEGTEAE</sequence>
<proteinExistence type="predicted"/>
<evidence type="ECO:0000313" key="2">
    <source>
        <dbReference type="EMBL" id="RSH92546.1"/>
    </source>
</evidence>
<feature type="compositionally biased region" description="Low complexity" evidence="1">
    <location>
        <begin position="45"/>
        <end position="55"/>
    </location>
</feature>
<dbReference type="EMBL" id="RSCD01000005">
    <property type="protein sequence ID" value="RSH92546.1"/>
    <property type="molecule type" value="Genomic_DNA"/>
</dbReference>
<evidence type="ECO:0000313" key="3">
    <source>
        <dbReference type="Proteomes" id="UP000279259"/>
    </source>
</evidence>
<name>A0A427YN95_9TREE</name>
<organism evidence="2 3">
    <name type="scientific">Saitozyma podzolica</name>
    <dbReference type="NCBI Taxonomy" id="1890683"/>
    <lineage>
        <taxon>Eukaryota</taxon>
        <taxon>Fungi</taxon>
        <taxon>Dikarya</taxon>
        <taxon>Basidiomycota</taxon>
        <taxon>Agaricomycotina</taxon>
        <taxon>Tremellomycetes</taxon>
        <taxon>Tremellales</taxon>
        <taxon>Trimorphomycetaceae</taxon>
        <taxon>Saitozyma</taxon>
    </lineage>
</organism>
<gene>
    <name evidence="2" type="ORF">EHS25_007990</name>
</gene>
<keyword evidence="3" id="KW-1185">Reference proteome</keyword>
<dbReference type="Proteomes" id="UP000279259">
    <property type="component" value="Unassembled WGS sequence"/>
</dbReference>
<reference evidence="2 3" key="1">
    <citation type="submission" date="2018-11" db="EMBL/GenBank/DDBJ databases">
        <title>Genome sequence of Saitozyma podzolica DSM 27192.</title>
        <authorList>
            <person name="Aliyu H."/>
            <person name="Gorte O."/>
            <person name="Ochsenreither K."/>
        </authorList>
    </citation>
    <scope>NUCLEOTIDE SEQUENCE [LARGE SCALE GENOMIC DNA]</scope>
    <source>
        <strain evidence="2 3">DSM 27192</strain>
    </source>
</reference>
<feature type="compositionally biased region" description="Acidic residues" evidence="1">
    <location>
        <begin position="247"/>
        <end position="266"/>
    </location>
</feature>
<feature type="compositionally biased region" description="Basic and acidic residues" evidence="1">
    <location>
        <begin position="29"/>
        <end position="43"/>
    </location>
</feature>
<feature type="compositionally biased region" description="Low complexity" evidence="1">
    <location>
        <begin position="69"/>
        <end position="82"/>
    </location>
</feature>
<dbReference type="OrthoDB" id="10596810at2759"/>
<feature type="compositionally biased region" description="Polar residues" evidence="1">
    <location>
        <begin position="193"/>
        <end position="205"/>
    </location>
</feature>
<dbReference type="AlphaFoldDB" id="A0A427YN95"/>
<comment type="caution">
    <text evidence="2">The sequence shown here is derived from an EMBL/GenBank/DDBJ whole genome shotgun (WGS) entry which is preliminary data.</text>
</comment>
<evidence type="ECO:0000256" key="1">
    <source>
        <dbReference type="SAM" id="MobiDB-lite"/>
    </source>
</evidence>
<accession>A0A427YN95</accession>
<feature type="compositionally biased region" description="Basic and acidic residues" evidence="1">
    <location>
        <begin position="157"/>
        <end position="167"/>
    </location>
</feature>
<protein>
    <submittedName>
        <fullName evidence="2">Uncharacterized protein</fullName>
    </submittedName>
</protein>
<feature type="compositionally biased region" description="Pro residues" evidence="1">
    <location>
        <begin position="208"/>
        <end position="221"/>
    </location>
</feature>
<feature type="compositionally biased region" description="Low complexity" evidence="1">
    <location>
        <begin position="226"/>
        <end position="235"/>
    </location>
</feature>
<feature type="region of interest" description="Disordered" evidence="1">
    <location>
        <begin position="1"/>
        <end position="266"/>
    </location>
</feature>